<organism evidence="1">
    <name type="scientific">Ophidiomyces ophidiicola</name>
    <dbReference type="NCBI Taxonomy" id="1387563"/>
    <lineage>
        <taxon>Eukaryota</taxon>
        <taxon>Fungi</taxon>
        <taxon>Dikarya</taxon>
        <taxon>Ascomycota</taxon>
        <taxon>Pezizomycotina</taxon>
        <taxon>Eurotiomycetes</taxon>
        <taxon>Eurotiomycetidae</taxon>
        <taxon>Onygenales</taxon>
        <taxon>Onygenaceae</taxon>
        <taxon>Ophidiomyces</taxon>
    </lineage>
</organism>
<name>A0ACB8V4I4_9EURO</name>
<dbReference type="EMBL" id="JALBCA010000008">
    <property type="protein sequence ID" value="KAI2392113.1"/>
    <property type="molecule type" value="Genomic_DNA"/>
</dbReference>
<proteinExistence type="predicted"/>
<accession>A0ACB8V4I4</accession>
<protein>
    <submittedName>
        <fullName evidence="1">Uncharacterized protein</fullName>
    </submittedName>
</protein>
<gene>
    <name evidence="1" type="ORF">LOY88_000769</name>
</gene>
<comment type="caution">
    <text evidence="1">The sequence shown here is derived from an EMBL/GenBank/DDBJ whole genome shotgun (WGS) entry which is preliminary data.</text>
</comment>
<evidence type="ECO:0000313" key="1">
    <source>
        <dbReference type="EMBL" id="KAI2392113.1"/>
    </source>
</evidence>
<reference evidence="1" key="1">
    <citation type="journal article" date="2022" name="bioRxiv">
        <title>Population genetic analysis of Ophidiomyces ophidiicola, the causative agent of snake fungal disease, indicates recent introductions to the USA.</title>
        <authorList>
            <person name="Ladner J.T."/>
            <person name="Palmer J.M."/>
            <person name="Ettinger C.L."/>
            <person name="Stajich J.E."/>
            <person name="Farrell T.M."/>
            <person name="Glorioso B.M."/>
            <person name="Lawson B."/>
            <person name="Price S.J."/>
            <person name="Stengle A.G."/>
            <person name="Grear D.A."/>
            <person name="Lorch J.M."/>
        </authorList>
    </citation>
    <scope>NUCLEOTIDE SEQUENCE</scope>
    <source>
        <strain evidence="1">NWHC 24266-5</strain>
    </source>
</reference>
<sequence length="250" mass="27638">MSSSPVSASPRVLNLLQKLHATSSAQESSFSLTVFWIFKLFRDRFAKNKWSSQDDDFMRDKFIALEPDKCHFLYLLARTTGALNVVEAGTSFGVSTIYLALAVAQNAAAKQISGPIVPGLTGKVIATEKEPHKAKRAREYWKEAGDEVEPWVTLLEGDLRDLLPAEVNKTEQIDLLLLDIWTPMALPALKAVQPKLRQGALIIADNTVMSRAGYQEFFDYINAPDSGFKTMTTPFKGGLEVVVYLPGDLA</sequence>